<dbReference type="EMBL" id="CP014989">
    <property type="protein sequence ID" value="ANS80573.1"/>
    <property type="molecule type" value="Genomic_DNA"/>
</dbReference>
<proteinExistence type="predicted"/>
<dbReference type="KEGG" id="serj:SGUI_3177"/>
<accession>A0A1B1NGN0</accession>
<protein>
    <recommendedName>
        <fullName evidence="3">Mini-circle protein</fullName>
    </recommendedName>
</protein>
<gene>
    <name evidence="1" type="ORF">SGUI_3177</name>
</gene>
<dbReference type="Proteomes" id="UP000092482">
    <property type="component" value="Chromosome"/>
</dbReference>
<evidence type="ECO:0008006" key="3">
    <source>
        <dbReference type="Google" id="ProtNLM"/>
    </source>
</evidence>
<dbReference type="Pfam" id="PF04978">
    <property type="entry name" value="MST"/>
    <property type="match status" value="1"/>
</dbReference>
<keyword evidence="2" id="KW-1185">Reference proteome</keyword>
<dbReference type="InterPro" id="IPR034660">
    <property type="entry name" value="DinB/YfiT-like"/>
</dbReference>
<reference evidence="1 2" key="1">
    <citation type="submission" date="2016-03" db="EMBL/GenBank/DDBJ databases">
        <title>Shallow-sea hydrothermal system.</title>
        <authorList>
            <person name="Tang K."/>
        </authorList>
    </citation>
    <scope>NUCLEOTIDE SEQUENCE [LARGE SCALE GENOMIC DNA]</scope>
    <source>
        <strain evidence="1 2">JLT9</strain>
    </source>
</reference>
<name>A0A1B1NGN0_9MICO</name>
<evidence type="ECO:0000313" key="2">
    <source>
        <dbReference type="Proteomes" id="UP000092482"/>
    </source>
</evidence>
<sequence>MRCMSQPTIDDVVDEADDVRRTWERSVERSRQALREALATEGEDPLGALHPAWGGRGQVSVRWILAHAVEEYARHNGHADLLREVADGQTGE</sequence>
<dbReference type="SUPFAM" id="SSF109854">
    <property type="entry name" value="DinB/YfiT-like putative metalloenzymes"/>
    <property type="match status" value="1"/>
</dbReference>
<dbReference type="AlphaFoldDB" id="A0A1B1NGN0"/>
<dbReference type="Gene3D" id="1.20.120.450">
    <property type="entry name" value="dinb family like domain"/>
    <property type="match status" value="1"/>
</dbReference>
<dbReference type="STRING" id="1758689.SGUI_3177"/>
<dbReference type="InterPro" id="IPR007061">
    <property type="entry name" value="MST-like"/>
</dbReference>
<evidence type="ECO:0000313" key="1">
    <source>
        <dbReference type="EMBL" id="ANS80573.1"/>
    </source>
</evidence>
<organism evidence="1 2">
    <name type="scientific">Serinicoccus hydrothermalis</name>
    <dbReference type="NCBI Taxonomy" id="1758689"/>
    <lineage>
        <taxon>Bacteria</taxon>
        <taxon>Bacillati</taxon>
        <taxon>Actinomycetota</taxon>
        <taxon>Actinomycetes</taxon>
        <taxon>Micrococcales</taxon>
        <taxon>Ornithinimicrobiaceae</taxon>
        <taxon>Serinicoccus</taxon>
    </lineage>
</organism>